<evidence type="ECO:0000259" key="13">
    <source>
        <dbReference type="Pfam" id="PF24048"/>
    </source>
</evidence>
<dbReference type="InterPro" id="IPR057125">
    <property type="entry name" value="NXF1/2/3/5-like_LRR"/>
</dbReference>
<reference evidence="14 15" key="1">
    <citation type="journal article" date="2019" name="Genome Biol. Evol.">
        <title>Nanopore Sequencing Significantly Improves Genome Assembly of the Protozoan Parasite Trypanosoma cruzi.</title>
        <authorList>
            <person name="Diaz-Viraque F."/>
            <person name="Pita S."/>
            <person name="Greif G."/>
            <person name="de Souza R.C.M."/>
            <person name="Iraola G."/>
            <person name="Robello C."/>
        </authorList>
    </citation>
    <scope>NUCLEOTIDE SEQUENCE [LARGE SCALE GENOMIC DNA]</scope>
    <source>
        <strain evidence="14 15">Berenice</strain>
    </source>
</reference>
<dbReference type="VEuPathDB" id="TriTrypDB:ECC02_003500"/>
<dbReference type="InterPro" id="IPR032675">
    <property type="entry name" value="LRR_dom_sf"/>
</dbReference>
<evidence type="ECO:0000256" key="1">
    <source>
        <dbReference type="ARBA" id="ARBA00004430"/>
    </source>
</evidence>
<organism evidence="14 15">
    <name type="scientific">Trypanosoma cruzi</name>
    <dbReference type="NCBI Taxonomy" id="5693"/>
    <lineage>
        <taxon>Eukaryota</taxon>
        <taxon>Discoba</taxon>
        <taxon>Euglenozoa</taxon>
        <taxon>Kinetoplastea</taxon>
        <taxon>Metakinetoplastina</taxon>
        <taxon>Trypanosomatida</taxon>
        <taxon>Trypanosomatidae</taxon>
        <taxon>Trypanosoma</taxon>
        <taxon>Schizotrypanum</taxon>
    </lineage>
</organism>
<dbReference type="FunFam" id="3.80.10.10:FF:000049">
    <property type="entry name" value="Dynein light chain 1"/>
    <property type="match status" value="1"/>
</dbReference>
<dbReference type="SMR" id="A0A7J6Y9Q2"/>
<dbReference type="PANTHER" id="PTHR15454">
    <property type="entry name" value="NISCHARIN RELATED"/>
    <property type="match status" value="1"/>
</dbReference>
<evidence type="ECO:0000256" key="5">
    <source>
        <dbReference type="ARBA" id="ARBA00022737"/>
    </source>
</evidence>
<feature type="domain" description="NXF1/2/3/5-like leucine-rich repeat" evidence="13">
    <location>
        <begin position="147"/>
        <end position="240"/>
    </location>
</feature>
<accession>A0A7J6Y9Q2</accession>
<dbReference type="GO" id="GO:0005930">
    <property type="term" value="C:axoneme"/>
    <property type="evidence" value="ECO:0007669"/>
    <property type="project" value="UniProtKB-SubCell"/>
</dbReference>
<dbReference type="GO" id="GO:0005874">
    <property type="term" value="C:microtubule"/>
    <property type="evidence" value="ECO:0007669"/>
    <property type="project" value="UniProtKB-KW"/>
</dbReference>
<dbReference type="Proteomes" id="UP000583944">
    <property type="component" value="Unassembled WGS sequence"/>
</dbReference>
<name>A0A7J6Y9Q2_TRYCR</name>
<dbReference type="AlphaFoldDB" id="A0A7J6Y9Q2"/>
<dbReference type="PANTHER" id="PTHR15454:SF73">
    <property type="entry name" value="DYNEIN AXONEMAL LIGHT CHAIN 1"/>
    <property type="match status" value="1"/>
</dbReference>
<evidence type="ECO:0000256" key="9">
    <source>
        <dbReference type="ARBA" id="ARBA00023273"/>
    </source>
</evidence>
<keyword evidence="8" id="KW-0206">Cytoskeleton</keyword>
<dbReference type="EMBL" id="JABDHM010000019">
    <property type="protein sequence ID" value="KAF5223481.1"/>
    <property type="molecule type" value="Genomic_DNA"/>
</dbReference>
<keyword evidence="3" id="KW-0433">Leucine-rich repeat</keyword>
<comment type="similarity">
    <text evidence="10">Belongs to the dynein light chain LC1-type family.</text>
</comment>
<keyword evidence="7" id="KW-0505">Motor protein</keyword>
<evidence type="ECO:0000256" key="10">
    <source>
        <dbReference type="ARBA" id="ARBA00049659"/>
    </source>
</evidence>
<gene>
    <name evidence="14" type="ORF">ECC02_003500</name>
</gene>
<feature type="signal peptide" evidence="12">
    <location>
        <begin position="1"/>
        <end position="29"/>
    </location>
</feature>
<dbReference type="InterPro" id="IPR001611">
    <property type="entry name" value="Leu-rich_rpt"/>
</dbReference>
<dbReference type="OMA" id="RWEDRTK"/>
<dbReference type="SUPFAM" id="SSF52058">
    <property type="entry name" value="L domain-like"/>
    <property type="match status" value="1"/>
</dbReference>
<proteinExistence type="inferred from homology"/>
<keyword evidence="5" id="KW-0677">Repeat</keyword>
<keyword evidence="2" id="KW-0963">Cytoplasm</keyword>
<evidence type="ECO:0000256" key="7">
    <source>
        <dbReference type="ARBA" id="ARBA00023175"/>
    </source>
</evidence>
<comment type="caution">
    <text evidence="14">The sequence shown here is derived from an EMBL/GenBank/DDBJ whole genome shotgun (WGS) entry which is preliminary data.</text>
</comment>
<dbReference type="PROSITE" id="PS51450">
    <property type="entry name" value="LRR"/>
    <property type="match status" value="2"/>
</dbReference>
<evidence type="ECO:0000256" key="8">
    <source>
        <dbReference type="ARBA" id="ARBA00023212"/>
    </source>
</evidence>
<evidence type="ECO:0000256" key="11">
    <source>
        <dbReference type="ARBA" id="ARBA00049760"/>
    </source>
</evidence>
<sequence length="255" mass="29218">MPFFSLSFAAPLLLCDLCVFPLCMHLCDQRSLQQHQYHHSSEKLTMASATSVKEAIARFEEAEYRRRTSEMSEEEKANAPRVVAAEEPRVLLIGMLPPIVKMDKDIATLVNCEHLGLSTNGIEKIGPGLRELKKLKILSLGRNVIRKIEQLDIPQLEQLWLSYNKIDKLTGLDKLKNLKVLYMSNNLISSWTEIDRLANQCPELVDVLFLNNPICNNAPSMQEYRHMILQRLPKLTKLDGVPVDPEEKEEAERRR</sequence>
<dbReference type="Pfam" id="PF24048">
    <property type="entry name" value="LRR_NXF1-5"/>
    <property type="match status" value="1"/>
</dbReference>
<keyword evidence="4" id="KW-0493">Microtubule</keyword>
<keyword evidence="12" id="KW-0732">Signal</keyword>
<keyword evidence="6" id="KW-0243">Dynein</keyword>
<feature type="chain" id="PRO_5029569749" description="Dynein axonemal light chain 1" evidence="12">
    <location>
        <begin position="30"/>
        <end position="255"/>
    </location>
</feature>
<evidence type="ECO:0000313" key="15">
    <source>
        <dbReference type="Proteomes" id="UP000583944"/>
    </source>
</evidence>
<dbReference type="Gene3D" id="3.80.10.10">
    <property type="entry name" value="Ribonuclease Inhibitor"/>
    <property type="match status" value="1"/>
</dbReference>
<protein>
    <recommendedName>
        <fullName evidence="11">Dynein axonemal light chain 1</fullName>
    </recommendedName>
</protein>
<evidence type="ECO:0000256" key="3">
    <source>
        <dbReference type="ARBA" id="ARBA00022614"/>
    </source>
</evidence>
<keyword evidence="9" id="KW-0966">Cell projection</keyword>
<evidence type="ECO:0000256" key="6">
    <source>
        <dbReference type="ARBA" id="ARBA00023017"/>
    </source>
</evidence>
<evidence type="ECO:0000313" key="14">
    <source>
        <dbReference type="EMBL" id="KAF5223481.1"/>
    </source>
</evidence>
<evidence type="ECO:0000256" key="2">
    <source>
        <dbReference type="ARBA" id="ARBA00022490"/>
    </source>
</evidence>
<dbReference type="GO" id="GO:0030286">
    <property type="term" value="C:dynein complex"/>
    <property type="evidence" value="ECO:0007669"/>
    <property type="project" value="UniProtKB-KW"/>
</dbReference>
<evidence type="ECO:0000256" key="12">
    <source>
        <dbReference type="SAM" id="SignalP"/>
    </source>
</evidence>
<comment type="subcellular location">
    <subcellularLocation>
        <location evidence="1">Cytoplasm</location>
        <location evidence="1">Cytoskeleton</location>
        <location evidence="1">Cilium axoneme</location>
    </subcellularLocation>
</comment>
<dbReference type="OrthoDB" id="266138at2759"/>
<dbReference type="SMART" id="SM00365">
    <property type="entry name" value="LRR_SD22"/>
    <property type="match status" value="3"/>
</dbReference>
<dbReference type="VEuPathDB" id="TriTrypDB:BCY84_02302"/>
<evidence type="ECO:0000256" key="4">
    <source>
        <dbReference type="ARBA" id="ARBA00022701"/>
    </source>
</evidence>